<feature type="domain" description="FLZ-type" evidence="7">
    <location>
        <begin position="78"/>
        <end position="122"/>
    </location>
</feature>
<keyword evidence="3" id="KW-0963">Cytoplasm</keyword>
<evidence type="ECO:0000313" key="9">
    <source>
        <dbReference type="Proteomes" id="UP000489600"/>
    </source>
</evidence>
<sequence length="127" mass="14190">MIIGNRPRPQMQRTISITRITVEVDDNDQNSGQDSDLAMAVVDGGDSYDQRFLAMFSPENHRRNESKDGGKSAFSSTSFLGNCGFCKSRLAPGRDIYMYKGDAAFCSVECREQQIEHDEAKPRKSSN</sequence>
<evidence type="ECO:0000256" key="3">
    <source>
        <dbReference type="ARBA" id="ARBA00022490"/>
    </source>
</evidence>
<dbReference type="EMBL" id="CABITT030000007">
    <property type="protein sequence ID" value="VVB09780.1"/>
    <property type="molecule type" value="Genomic_DNA"/>
</dbReference>
<dbReference type="PANTHER" id="PTHR33059:SF76">
    <property type="entry name" value="FCS-LIKE ZINC FINGER 7"/>
    <property type="match status" value="1"/>
</dbReference>
<keyword evidence="5" id="KW-0863">Zinc-finger</keyword>
<evidence type="ECO:0000259" key="7">
    <source>
        <dbReference type="PROSITE" id="PS51795"/>
    </source>
</evidence>
<organism evidence="8 9">
    <name type="scientific">Arabis nemorensis</name>
    <dbReference type="NCBI Taxonomy" id="586526"/>
    <lineage>
        <taxon>Eukaryota</taxon>
        <taxon>Viridiplantae</taxon>
        <taxon>Streptophyta</taxon>
        <taxon>Embryophyta</taxon>
        <taxon>Tracheophyta</taxon>
        <taxon>Spermatophyta</taxon>
        <taxon>Magnoliopsida</taxon>
        <taxon>eudicotyledons</taxon>
        <taxon>Gunneridae</taxon>
        <taxon>Pentapetalae</taxon>
        <taxon>rosids</taxon>
        <taxon>malvids</taxon>
        <taxon>Brassicales</taxon>
        <taxon>Brassicaceae</taxon>
        <taxon>Arabideae</taxon>
        <taxon>Arabis</taxon>
    </lineage>
</organism>
<keyword evidence="4" id="KW-0479">Metal-binding</keyword>
<keyword evidence="5" id="KW-0862">Zinc</keyword>
<comment type="caution">
    <text evidence="8">The sequence shown here is derived from an EMBL/GenBank/DDBJ whole genome shotgun (WGS) entry which is preliminary data.</text>
</comment>
<evidence type="ECO:0000256" key="1">
    <source>
        <dbReference type="ARBA" id="ARBA00004496"/>
    </source>
</evidence>
<reference evidence="8" key="1">
    <citation type="submission" date="2019-07" db="EMBL/GenBank/DDBJ databases">
        <authorList>
            <person name="Dittberner H."/>
        </authorList>
    </citation>
    <scope>NUCLEOTIDE SEQUENCE [LARGE SCALE GENOMIC DNA]</scope>
</reference>
<dbReference type="GO" id="GO:0005737">
    <property type="term" value="C:cytoplasm"/>
    <property type="evidence" value="ECO:0007669"/>
    <property type="project" value="UniProtKB-SubCell"/>
</dbReference>
<evidence type="ECO:0000256" key="6">
    <source>
        <dbReference type="PROSITE-ProRule" id="PRU01131"/>
    </source>
</evidence>
<accession>A0A565C867</accession>
<protein>
    <recommendedName>
        <fullName evidence="7">FLZ-type domain-containing protein</fullName>
    </recommendedName>
</protein>
<dbReference type="PANTHER" id="PTHR33059">
    <property type="entry name" value="FCS-LIKE ZINC FINGER 5"/>
    <property type="match status" value="1"/>
</dbReference>
<dbReference type="AlphaFoldDB" id="A0A565C867"/>
<keyword evidence="9" id="KW-1185">Reference proteome</keyword>
<comment type="subcellular location">
    <subcellularLocation>
        <location evidence="1">Cytoplasm</location>
    </subcellularLocation>
</comment>
<proteinExistence type="inferred from homology"/>
<evidence type="ECO:0000256" key="4">
    <source>
        <dbReference type="ARBA" id="ARBA00022723"/>
    </source>
</evidence>
<evidence type="ECO:0000313" key="8">
    <source>
        <dbReference type="EMBL" id="VVB09780.1"/>
    </source>
</evidence>
<evidence type="ECO:0000256" key="2">
    <source>
        <dbReference type="ARBA" id="ARBA00009374"/>
    </source>
</evidence>
<dbReference type="Proteomes" id="UP000489600">
    <property type="component" value="Unassembled WGS sequence"/>
</dbReference>
<dbReference type="PROSITE" id="PS51795">
    <property type="entry name" value="ZF_FLZ"/>
    <property type="match status" value="1"/>
</dbReference>
<dbReference type="Pfam" id="PF04570">
    <property type="entry name" value="zf-FLZ"/>
    <property type="match status" value="1"/>
</dbReference>
<dbReference type="OrthoDB" id="1925036at2759"/>
<dbReference type="GO" id="GO:0008270">
    <property type="term" value="F:zinc ion binding"/>
    <property type="evidence" value="ECO:0007669"/>
    <property type="project" value="UniProtKB-KW"/>
</dbReference>
<gene>
    <name evidence="8" type="ORF">ANE_LOCUS20224</name>
</gene>
<evidence type="ECO:0000256" key="5">
    <source>
        <dbReference type="ARBA" id="ARBA00022771"/>
    </source>
</evidence>
<name>A0A565C867_9BRAS</name>
<feature type="zinc finger region" description="FLZ-type" evidence="6">
    <location>
        <begin position="78"/>
        <end position="122"/>
    </location>
</feature>
<dbReference type="InterPro" id="IPR007650">
    <property type="entry name" value="Zf-FLZ_dom"/>
</dbReference>
<comment type="similarity">
    <text evidence="2">Belongs to the FLZ family.</text>
</comment>